<protein>
    <submittedName>
        <fullName evidence="2">Uncharacterized protein</fullName>
    </submittedName>
</protein>
<accession>A0A7G6T048</accession>
<feature type="region of interest" description="Disordered" evidence="1">
    <location>
        <begin position="76"/>
        <end position="95"/>
    </location>
</feature>
<gene>
    <name evidence="2" type="ORF">HB778_28985</name>
</gene>
<name>A0A7G6T048_9HYPH</name>
<dbReference type="EMBL" id="CP050296">
    <property type="protein sequence ID" value="QND60130.1"/>
    <property type="molecule type" value="Genomic_DNA"/>
</dbReference>
<dbReference type="AlphaFoldDB" id="A0A7G6T048"/>
<dbReference type="RefSeq" id="WP_183458888.1">
    <property type="nucleotide sequence ID" value="NZ_CP050296.1"/>
</dbReference>
<reference evidence="3" key="1">
    <citation type="journal article" date="2020" name="Mol. Plant Microbe">
        <title>Rhizobial microsymbionts of the narrowly endemic Oxytropis species growing in Kamchatka are characterized by significant genetic diversity and possess a set of genes that are associated with T3SS and T6SS secretion systems and can affect the development of symbiosis.</title>
        <authorList>
            <person name="Safronova V."/>
            <person name="Guro P."/>
            <person name="Sazanova A."/>
            <person name="Kuznetsova I."/>
            <person name="Belimov A."/>
            <person name="Yakubov V."/>
            <person name="Chirak E."/>
            <person name="Afonin A."/>
            <person name="Gogolev Y."/>
            <person name="Andronov E."/>
            <person name="Tikhonovich I."/>
        </authorList>
    </citation>
    <scope>NUCLEOTIDE SEQUENCE [LARGE SCALE GENOMIC DNA]</scope>
    <source>
        <strain evidence="3">583</strain>
    </source>
</reference>
<evidence type="ECO:0000313" key="2">
    <source>
        <dbReference type="EMBL" id="QND60130.1"/>
    </source>
</evidence>
<evidence type="ECO:0000256" key="1">
    <source>
        <dbReference type="SAM" id="MobiDB-lite"/>
    </source>
</evidence>
<feature type="region of interest" description="Disordered" evidence="1">
    <location>
        <begin position="129"/>
        <end position="148"/>
    </location>
</feature>
<evidence type="ECO:0000313" key="3">
    <source>
        <dbReference type="Proteomes" id="UP000515465"/>
    </source>
</evidence>
<dbReference type="Proteomes" id="UP000515465">
    <property type="component" value="Chromosome"/>
</dbReference>
<organism evidence="2 3">
    <name type="scientific">Mesorhizobium huakuii</name>
    <dbReference type="NCBI Taxonomy" id="28104"/>
    <lineage>
        <taxon>Bacteria</taxon>
        <taxon>Pseudomonadati</taxon>
        <taxon>Pseudomonadota</taxon>
        <taxon>Alphaproteobacteria</taxon>
        <taxon>Hyphomicrobiales</taxon>
        <taxon>Phyllobacteriaceae</taxon>
        <taxon>Mesorhizobium</taxon>
    </lineage>
</organism>
<sequence length="148" mass="17076">MNGQEELEQLRQHAQALGHSIDGIDRDIERATHGLAAGGDPGRTIAFLQERHNAQLGLMYELGKVDARIEDLERLSREEREQPQERLAAQGWEEDMPIAQEDHLDWFKQSLADNPPQLEEQALAEHEMVRDMEREPAPEDHLDWLGRR</sequence>
<proteinExistence type="predicted"/>